<organism evidence="2 3">
    <name type="scientific">Salvia divinorum</name>
    <name type="common">Maria pastora</name>
    <name type="synonym">Diviner's sage</name>
    <dbReference type="NCBI Taxonomy" id="28513"/>
    <lineage>
        <taxon>Eukaryota</taxon>
        <taxon>Viridiplantae</taxon>
        <taxon>Streptophyta</taxon>
        <taxon>Embryophyta</taxon>
        <taxon>Tracheophyta</taxon>
        <taxon>Spermatophyta</taxon>
        <taxon>Magnoliopsida</taxon>
        <taxon>eudicotyledons</taxon>
        <taxon>Gunneridae</taxon>
        <taxon>Pentapetalae</taxon>
        <taxon>asterids</taxon>
        <taxon>lamiids</taxon>
        <taxon>Lamiales</taxon>
        <taxon>Lamiaceae</taxon>
        <taxon>Nepetoideae</taxon>
        <taxon>Mentheae</taxon>
        <taxon>Salviinae</taxon>
        <taxon>Salvia</taxon>
        <taxon>Salvia subgen. Calosphace</taxon>
    </lineage>
</organism>
<dbReference type="EMBL" id="JBEAFC010000008">
    <property type="protein sequence ID" value="KAL1547042.1"/>
    <property type="molecule type" value="Genomic_DNA"/>
</dbReference>
<dbReference type="GO" id="GO:0005737">
    <property type="term" value="C:cytoplasm"/>
    <property type="evidence" value="ECO:0007669"/>
    <property type="project" value="UniProtKB-ARBA"/>
</dbReference>
<comment type="caution">
    <text evidence="2">The sequence shown here is derived from an EMBL/GenBank/DDBJ whole genome shotgun (WGS) entry which is preliminary data.</text>
</comment>
<keyword evidence="3" id="KW-1185">Reference proteome</keyword>
<dbReference type="InterPro" id="IPR018791">
    <property type="entry name" value="UV_resistance/autophagy_Atg14"/>
</dbReference>
<evidence type="ECO:0000313" key="3">
    <source>
        <dbReference type="Proteomes" id="UP001567538"/>
    </source>
</evidence>
<evidence type="ECO:0000313" key="2">
    <source>
        <dbReference type="EMBL" id="KAL1547042.1"/>
    </source>
</evidence>
<dbReference type="GO" id="GO:0032991">
    <property type="term" value="C:protein-containing complex"/>
    <property type="evidence" value="ECO:0007669"/>
    <property type="project" value="UniProtKB-ARBA"/>
</dbReference>
<accession>A0ABD1GSG4</accession>
<proteinExistence type="predicted"/>
<evidence type="ECO:0000256" key="1">
    <source>
        <dbReference type="ARBA" id="ARBA00023054"/>
    </source>
</evidence>
<reference evidence="2 3" key="1">
    <citation type="submission" date="2024-06" db="EMBL/GenBank/DDBJ databases">
        <title>A chromosome level genome sequence of Diviner's sage (Salvia divinorum).</title>
        <authorList>
            <person name="Ford S.A."/>
            <person name="Ro D.-K."/>
            <person name="Ness R.W."/>
            <person name="Phillips M.A."/>
        </authorList>
    </citation>
    <scope>NUCLEOTIDE SEQUENCE [LARGE SCALE GENOMIC DNA]</scope>
    <source>
        <strain evidence="2">SAF-2024a</strain>
        <tissue evidence="2">Leaf</tissue>
    </source>
</reference>
<protein>
    <recommendedName>
        <fullName evidence="4">DNA-directed RNA polymerase II protein</fullName>
    </recommendedName>
</protein>
<sequence>MMTAATTTKPSYCAVCENSNLASFCQGCVNYRLDDYNSDLRLLKSKRDALYSSLTQVLAAKGKADDQHNWRALQNEKLARLRAKLRLRRQQVSQGKAKIEKKSHDQKVKYELLESAMNLVEKIRAEQIEKYYPNLICTQNLGLMAITSERLHKQSVIIKQICKLFPQRRVHIDGERKDGYGGPYDTICNARLPRGLDPHSVPPEELGSSLGYMVQLLSLVLHAVCAPALYKSGFAGSCSRIWQRESYWDARPSSRSEYPLFISRQVSCTTGGETSWTEKSSSNFGVASMESERKPRLDSSSGSLKYSSASARSVELHKDLQKGISLLKRSVACTTAYCYNSLCLEVPSEASTFEALAKLLTTLSSSKEVRSVLSLRMATSRSKPCQQLNSSIWKVESTVSSSTLMESAHALPTMTNALDNYLPSFAGNYVYANEFPDSGKNENLIEEWDLVKHPKFPPPPSQTENVEHWTRAMFIDATKK</sequence>
<dbReference type="AlphaFoldDB" id="A0ABD1GSG4"/>
<dbReference type="Proteomes" id="UP001567538">
    <property type="component" value="Unassembled WGS sequence"/>
</dbReference>
<dbReference type="Pfam" id="PF10186">
    <property type="entry name" value="ATG14"/>
    <property type="match status" value="1"/>
</dbReference>
<name>A0ABD1GSG4_SALDI</name>
<dbReference type="PANTHER" id="PTHR15157:SF5">
    <property type="entry name" value="UV RADIATION RESISTANCE-ASSOCIATED GENE PROTEIN"/>
    <property type="match status" value="1"/>
</dbReference>
<keyword evidence="1" id="KW-0175">Coiled coil</keyword>
<gene>
    <name evidence="2" type="ORF">AAHA92_23562</name>
</gene>
<dbReference type="PANTHER" id="PTHR15157">
    <property type="entry name" value="UV RADIATION RESISTANCE-ASSOCIATED GENE PROTEIN"/>
    <property type="match status" value="1"/>
</dbReference>
<evidence type="ECO:0008006" key="4">
    <source>
        <dbReference type="Google" id="ProtNLM"/>
    </source>
</evidence>